<organism evidence="9 10">
    <name type="scientific">Gracilariopsis chorda</name>
    <dbReference type="NCBI Taxonomy" id="448386"/>
    <lineage>
        <taxon>Eukaryota</taxon>
        <taxon>Rhodophyta</taxon>
        <taxon>Florideophyceae</taxon>
        <taxon>Rhodymeniophycidae</taxon>
        <taxon>Gracilariales</taxon>
        <taxon>Gracilariaceae</taxon>
        <taxon>Gracilariopsis</taxon>
    </lineage>
</organism>
<dbReference type="InterPro" id="IPR020892">
    <property type="entry name" value="Cyclophilin-type_PPIase_CS"/>
</dbReference>
<evidence type="ECO:0000256" key="2">
    <source>
        <dbReference type="ARBA" id="ARBA00013194"/>
    </source>
</evidence>
<evidence type="ECO:0000256" key="5">
    <source>
        <dbReference type="ARBA" id="ARBA00023110"/>
    </source>
</evidence>
<keyword evidence="3" id="KW-0853">WD repeat</keyword>
<keyword evidence="10" id="KW-1185">Reference proteome</keyword>
<dbReference type="EMBL" id="NBIV01000003">
    <property type="protein sequence ID" value="PXF49670.1"/>
    <property type="molecule type" value="Genomic_DNA"/>
</dbReference>
<feature type="compositionally biased region" description="Basic residues" evidence="7">
    <location>
        <begin position="26"/>
        <end position="41"/>
    </location>
</feature>
<dbReference type="FunFam" id="2.40.100.10:FF:000003">
    <property type="entry name" value="Peptidylprolyl isomerase domain and WD repeat-containing 1"/>
    <property type="match status" value="1"/>
</dbReference>
<dbReference type="STRING" id="448386.A0A2V3JAB6"/>
<dbReference type="InterPro" id="IPR029000">
    <property type="entry name" value="Cyclophilin-like_dom_sf"/>
</dbReference>
<dbReference type="SUPFAM" id="SSF50891">
    <property type="entry name" value="Cyclophilin-like"/>
    <property type="match status" value="1"/>
</dbReference>
<dbReference type="InterPro" id="IPR044666">
    <property type="entry name" value="Cyclophilin_A-like"/>
</dbReference>
<keyword evidence="6 9" id="KW-0413">Isomerase</keyword>
<dbReference type="GO" id="GO:0003755">
    <property type="term" value="F:peptidyl-prolyl cis-trans isomerase activity"/>
    <property type="evidence" value="ECO:0007669"/>
    <property type="project" value="UniProtKB-KW"/>
</dbReference>
<dbReference type="PROSITE" id="PS00170">
    <property type="entry name" value="CSA_PPIASE_1"/>
    <property type="match status" value="1"/>
</dbReference>
<dbReference type="OrthoDB" id="10264753at2759"/>
<evidence type="ECO:0000256" key="7">
    <source>
        <dbReference type="SAM" id="MobiDB-lite"/>
    </source>
</evidence>
<dbReference type="GO" id="GO:0006457">
    <property type="term" value="P:protein folding"/>
    <property type="evidence" value="ECO:0007669"/>
    <property type="project" value="InterPro"/>
</dbReference>
<dbReference type="PANTHER" id="PTHR45625">
    <property type="entry name" value="PEPTIDYL-PROLYL CIS-TRANS ISOMERASE-RELATED"/>
    <property type="match status" value="1"/>
</dbReference>
<dbReference type="InterPro" id="IPR002130">
    <property type="entry name" value="Cyclophilin-type_PPIase_dom"/>
</dbReference>
<accession>A0A2V3JAB6</accession>
<evidence type="ECO:0000256" key="3">
    <source>
        <dbReference type="ARBA" id="ARBA00022574"/>
    </source>
</evidence>
<keyword evidence="4" id="KW-0677">Repeat</keyword>
<dbReference type="PROSITE" id="PS50072">
    <property type="entry name" value="CSA_PPIASE_2"/>
    <property type="match status" value="1"/>
</dbReference>
<reference evidence="9 10" key="1">
    <citation type="journal article" date="2018" name="Mol. Biol. Evol.">
        <title>Analysis of the draft genome of the red seaweed Gracilariopsis chorda provides insights into genome size evolution in Rhodophyta.</title>
        <authorList>
            <person name="Lee J."/>
            <person name="Yang E.C."/>
            <person name="Graf L."/>
            <person name="Yang J.H."/>
            <person name="Qiu H."/>
            <person name="Zel Zion U."/>
            <person name="Chan C.X."/>
            <person name="Stephens T.G."/>
            <person name="Weber A.P.M."/>
            <person name="Boo G.H."/>
            <person name="Boo S.M."/>
            <person name="Kim K.M."/>
            <person name="Shin Y."/>
            <person name="Jung M."/>
            <person name="Lee S.J."/>
            <person name="Yim H.S."/>
            <person name="Lee J.H."/>
            <person name="Bhattacharya D."/>
            <person name="Yoon H.S."/>
        </authorList>
    </citation>
    <scope>NUCLEOTIDE SEQUENCE [LARGE SCALE GENOMIC DNA]</scope>
    <source>
        <strain evidence="9 10">SKKU-2015</strain>
        <tissue evidence="9">Whole body</tissue>
    </source>
</reference>
<dbReference type="Gene3D" id="2.40.100.10">
    <property type="entry name" value="Cyclophilin-like"/>
    <property type="match status" value="1"/>
</dbReference>
<feature type="domain" description="PPIase cyclophilin-type" evidence="8">
    <location>
        <begin position="491"/>
        <end position="644"/>
    </location>
</feature>
<comment type="caution">
    <text evidence="9">The sequence shown here is derived from an EMBL/GenBank/DDBJ whole genome shotgun (WGS) entry which is preliminary data.</text>
</comment>
<sequence length="672" mass="74532">MSGAHAAPPSPSSSSEQLGPVAAPPPKKRKPNAVQKRHKPPAHLPNQQAYQRSYMLLHHATNLLTTPTTIIAAAKDASLTFWARSTTPPPSPRLHSTPAPPPPPSLHFIKRLSVHKPPITSLSLCPTTHTLLSTSATDQTLKLFTSPAYDLQHIAALPFTPGPLLLQLPINRINLAVLSNAQNPKIALYSLPELQQRSADNLLTPHHKPLLHAVYNRPQNVVISIDQSYTIDYWRLEQRSSHQFQVCTDLPQLRFRSKLRTHLFYFAKKRLPVCSLSVSPAGSHFVVADQFSHLHLFRFLDGTRHRVLDLSLATLQRTLVRDHLDLYRHLQRDSPAFATRLAKERLLQKEQQVQQQQQQQQQPLSAFFSNVIFDETGHYIFYATVLGVHMLHIASNQSVLVLGLNEHAHRFLNVSICPADTVQDVNGISRQIPPLLVASAYNSQRIFLFGIASTSAPQKSTSRDVMNEPLLSSSDYDVAQQVKDTGSPIQLPKRVTLHTSEGDIGVKLFADLVPKTVQNFTTHARNGYYDGVIFHRVIRRFMIQTGDPAGDGTGGESIWGGEFDDEFDDSLKHQVGTLSMANAGPNTNGSQFFITCDECPHLDGKHTVFGKVTKGMGVVRQIECAPTDKRDKPLDDIRIESVSEAQAPLSTKSIRAFSLVIPPPAPGIHVQD</sequence>
<comment type="catalytic activity">
    <reaction evidence="1">
        <text>[protein]-peptidylproline (omega=180) = [protein]-peptidylproline (omega=0)</text>
        <dbReference type="Rhea" id="RHEA:16237"/>
        <dbReference type="Rhea" id="RHEA-COMP:10747"/>
        <dbReference type="Rhea" id="RHEA-COMP:10748"/>
        <dbReference type="ChEBI" id="CHEBI:83833"/>
        <dbReference type="ChEBI" id="CHEBI:83834"/>
        <dbReference type="EC" id="5.2.1.8"/>
    </reaction>
</comment>
<dbReference type="GO" id="GO:0005634">
    <property type="term" value="C:nucleus"/>
    <property type="evidence" value="ECO:0007669"/>
    <property type="project" value="UniProtKB-ARBA"/>
</dbReference>
<dbReference type="InterPro" id="IPR015943">
    <property type="entry name" value="WD40/YVTN_repeat-like_dom_sf"/>
</dbReference>
<gene>
    <name evidence="9" type="ORF">BWQ96_00548</name>
</gene>
<dbReference type="Proteomes" id="UP000247409">
    <property type="component" value="Unassembled WGS sequence"/>
</dbReference>
<dbReference type="EC" id="5.2.1.8" evidence="2"/>
<evidence type="ECO:0000256" key="6">
    <source>
        <dbReference type="ARBA" id="ARBA00023235"/>
    </source>
</evidence>
<keyword evidence="5" id="KW-0697">Rotamase</keyword>
<evidence type="ECO:0000256" key="4">
    <source>
        <dbReference type="ARBA" id="ARBA00022737"/>
    </source>
</evidence>
<dbReference type="InterPro" id="IPR036322">
    <property type="entry name" value="WD40_repeat_dom_sf"/>
</dbReference>
<feature type="region of interest" description="Disordered" evidence="7">
    <location>
        <begin position="1"/>
        <end position="44"/>
    </location>
</feature>
<evidence type="ECO:0000313" key="9">
    <source>
        <dbReference type="EMBL" id="PXF49670.1"/>
    </source>
</evidence>
<dbReference type="Pfam" id="PF00160">
    <property type="entry name" value="Pro_isomerase"/>
    <property type="match status" value="1"/>
</dbReference>
<protein>
    <recommendedName>
        <fullName evidence="2">peptidylprolyl isomerase</fullName>
        <ecNumber evidence="2">5.2.1.8</ecNumber>
    </recommendedName>
</protein>
<dbReference type="Gene3D" id="2.130.10.10">
    <property type="entry name" value="YVTN repeat-like/Quinoprotein amine dehydrogenase"/>
    <property type="match status" value="1"/>
</dbReference>
<evidence type="ECO:0000259" key="8">
    <source>
        <dbReference type="PROSITE" id="PS50072"/>
    </source>
</evidence>
<proteinExistence type="predicted"/>
<evidence type="ECO:0000313" key="10">
    <source>
        <dbReference type="Proteomes" id="UP000247409"/>
    </source>
</evidence>
<dbReference type="SUPFAM" id="SSF50978">
    <property type="entry name" value="WD40 repeat-like"/>
    <property type="match status" value="1"/>
</dbReference>
<dbReference type="PANTHER" id="PTHR45625:SF4">
    <property type="entry name" value="PEPTIDYLPROLYL ISOMERASE DOMAIN AND WD REPEAT-CONTAINING PROTEIN 1"/>
    <property type="match status" value="1"/>
</dbReference>
<dbReference type="PRINTS" id="PR00153">
    <property type="entry name" value="CSAPPISMRASE"/>
</dbReference>
<dbReference type="AlphaFoldDB" id="A0A2V3JAB6"/>
<name>A0A2V3JAB6_9FLOR</name>
<evidence type="ECO:0000256" key="1">
    <source>
        <dbReference type="ARBA" id="ARBA00000971"/>
    </source>
</evidence>